<organism evidence="5">
    <name type="scientific">marine metagenome</name>
    <dbReference type="NCBI Taxonomy" id="408172"/>
    <lineage>
        <taxon>unclassified sequences</taxon>
        <taxon>metagenomes</taxon>
        <taxon>ecological metagenomes</taxon>
    </lineage>
</organism>
<dbReference type="GO" id="GO:0007165">
    <property type="term" value="P:signal transduction"/>
    <property type="evidence" value="ECO:0007669"/>
    <property type="project" value="TreeGrafter"/>
</dbReference>
<name>A0A382VKB5_9ZZZZ</name>
<comment type="cofactor">
    <cofactor evidence="1">
        <name>Mg(2+)</name>
        <dbReference type="ChEBI" id="CHEBI:18420"/>
    </cofactor>
</comment>
<dbReference type="InterPro" id="IPR020583">
    <property type="entry name" value="Inositol_monoP_metal-BS"/>
</dbReference>
<dbReference type="GO" id="GO:0046872">
    <property type="term" value="F:metal ion binding"/>
    <property type="evidence" value="ECO:0007669"/>
    <property type="project" value="UniProtKB-KW"/>
</dbReference>
<evidence type="ECO:0000256" key="1">
    <source>
        <dbReference type="ARBA" id="ARBA00001946"/>
    </source>
</evidence>
<accession>A0A382VKB5</accession>
<protein>
    <recommendedName>
        <fullName evidence="6">Inositol monophosphatase</fullName>
    </recommendedName>
</protein>
<dbReference type="InterPro" id="IPR000760">
    <property type="entry name" value="Inositol_monophosphatase-like"/>
</dbReference>
<sequence length="153" mass="16196">MVDHATLRDLALEIAREVAPEIGRRAGRVNASSTKSTVTDLVTETDRWSEAQIVSRILDVRPGDSILGEEGTEVEGTSDVRWVIDPIDGTTDFVYGHPGFSVSIGVEVDSEPVAGVVLDPLLGDEFAAAVGHGTTRNGQLVRVSNTTDLAAAL</sequence>
<reference evidence="5" key="1">
    <citation type="submission" date="2018-05" db="EMBL/GenBank/DDBJ databases">
        <authorList>
            <person name="Lanie J.A."/>
            <person name="Ng W.-L."/>
            <person name="Kazmierczak K.M."/>
            <person name="Andrzejewski T.M."/>
            <person name="Davidsen T.M."/>
            <person name="Wayne K.J."/>
            <person name="Tettelin H."/>
            <person name="Glass J.I."/>
            <person name="Rusch D."/>
            <person name="Podicherti R."/>
            <person name="Tsui H.-C.T."/>
            <person name="Winkler M.E."/>
        </authorList>
    </citation>
    <scope>NUCLEOTIDE SEQUENCE</scope>
</reference>
<dbReference type="Gene3D" id="3.30.540.10">
    <property type="entry name" value="Fructose-1,6-Bisphosphatase, subunit A, domain 1"/>
    <property type="match status" value="1"/>
</dbReference>
<evidence type="ECO:0000256" key="3">
    <source>
        <dbReference type="ARBA" id="ARBA00022801"/>
    </source>
</evidence>
<dbReference type="Pfam" id="PF00459">
    <property type="entry name" value="Inositol_P"/>
    <property type="match status" value="1"/>
</dbReference>
<keyword evidence="2" id="KW-0479">Metal-binding</keyword>
<feature type="non-terminal residue" evidence="5">
    <location>
        <position position="153"/>
    </location>
</feature>
<dbReference type="PRINTS" id="PR00377">
    <property type="entry name" value="IMPHPHTASES"/>
</dbReference>
<dbReference type="PROSITE" id="PS00629">
    <property type="entry name" value="IMP_1"/>
    <property type="match status" value="1"/>
</dbReference>
<keyword evidence="4" id="KW-0460">Magnesium</keyword>
<dbReference type="FunFam" id="3.30.540.10:FF:000003">
    <property type="entry name" value="Inositol-1-monophosphatase"/>
    <property type="match status" value="1"/>
</dbReference>
<dbReference type="GO" id="GO:0006020">
    <property type="term" value="P:inositol metabolic process"/>
    <property type="evidence" value="ECO:0007669"/>
    <property type="project" value="TreeGrafter"/>
</dbReference>
<evidence type="ECO:0000256" key="2">
    <source>
        <dbReference type="ARBA" id="ARBA00022723"/>
    </source>
</evidence>
<dbReference type="PANTHER" id="PTHR20854:SF4">
    <property type="entry name" value="INOSITOL-1-MONOPHOSPHATASE-RELATED"/>
    <property type="match status" value="1"/>
</dbReference>
<keyword evidence="3" id="KW-0378">Hydrolase</keyword>
<evidence type="ECO:0000313" key="5">
    <source>
        <dbReference type="EMBL" id="SVD46328.1"/>
    </source>
</evidence>
<evidence type="ECO:0000256" key="4">
    <source>
        <dbReference type="ARBA" id="ARBA00022842"/>
    </source>
</evidence>
<gene>
    <name evidence="5" type="ORF">METZ01_LOCUS399182</name>
</gene>
<dbReference type="GO" id="GO:0008934">
    <property type="term" value="F:inositol monophosphate 1-phosphatase activity"/>
    <property type="evidence" value="ECO:0007669"/>
    <property type="project" value="TreeGrafter"/>
</dbReference>
<dbReference type="EMBL" id="UINC01152244">
    <property type="protein sequence ID" value="SVD46328.1"/>
    <property type="molecule type" value="Genomic_DNA"/>
</dbReference>
<dbReference type="SUPFAM" id="SSF56655">
    <property type="entry name" value="Carbohydrate phosphatase"/>
    <property type="match status" value="1"/>
</dbReference>
<proteinExistence type="predicted"/>
<evidence type="ECO:0008006" key="6">
    <source>
        <dbReference type="Google" id="ProtNLM"/>
    </source>
</evidence>
<dbReference type="AlphaFoldDB" id="A0A382VKB5"/>
<dbReference type="PANTHER" id="PTHR20854">
    <property type="entry name" value="INOSITOL MONOPHOSPHATASE"/>
    <property type="match status" value="1"/>
</dbReference>